<dbReference type="InterPro" id="IPR001238">
    <property type="entry name" value="DNA-binding_RecF"/>
</dbReference>
<dbReference type="RefSeq" id="WP_021828286.1">
    <property type="nucleotide sequence ID" value="NZ_CP015840.1"/>
</dbReference>
<evidence type="ECO:0000256" key="2">
    <source>
        <dbReference type="ARBA" id="ARBA00008016"/>
    </source>
</evidence>
<dbReference type="Gene3D" id="3.40.50.300">
    <property type="entry name" value="P-loop containing nucleotide triphosphate hydrolases"/>
    <property type="match status" value="1"/>
</dbReference>
<evidence type="ECO:0000259" key="11">
    <source>
        <dbReference type="Pfam" id="PF02463"/>
    </source>
</evidence>
<dbReference type="STRING" id="1143323.M787_003980"/>
<dbReference type="PANTHER" id="PTHR32182:SF0">
    <property type="entry name" value="DNA REPLICATION AND REPAIR PROTEIN RECF"/>
    <property type="match status" value="1"/>
</dbReference>
<evidence type="ECO:0000256" key="6">
    <source>
        <dbReference type="ARBA" id="ARBA00022741"/>
    </source>
</evidence>
<dbReference type="InterPro" id="IPR018078">
    <property type="entry name" value="DNA-binding_RecF_CS"/>
</dbReference>
<dbReference type="EMBL" id="CP015840">
    <property type="protein sequence ID" value="ANG66467.1"/>
    <property type="molecule type" value="Genomic_DNA"/>
</dbReference>
<evidence type="ECO:0000256" key="5">
    <source>
        <dbReference type="ARBA" id="ARBA00022705"/>
    </source>
</evidence>
<dbReference type="GeneID" id="81478463"/>
<dbReference type="HAMAP" id="MF_00365">
    <property type="entry name" value="RecF"/>
    <property type="match status" value="1"/>
</dbReference>
<evidence type="ECO:0000256" key="8">
    <source>
        <dbReference type="ARBA" id="ARBA00023125"/>
    </source>
</evidence>
<evidence type="ECO:0000256" key="1">
    <source>
        <dbReference type="ARBA" id="ARBA00004496"/>
    </source>
</evidence>
<organism evidence="12 13">
    <name type="scientific">Chlamydia gallinacea 08-1274/3</name>
    <dbReference type="NCBI Taxonomy" id="1143323"/>
    <lineage>
        <taxon>Bacteria</taxon>
        <taxon>Pseudomonadati</taxon>
        <taxon>Chlamydiota</taxon>
        <taxon>Chlamydiia</taxon>
        <taxon>Chlamydiales</taxon>
        <taxon>Chlamydiaceae</taxon>
        <taxon>Chlamydia/Chlamydophila group</taxon>
        <taxon>Chlamydia</taxon>
    </lineage>
</organism>
<keyword evidence="9 10" id="KW-0234">DNA repair</keyword>
<dbReference type="Gene3D" id="1.20.1050.90">
    <property type="entry name" value="RecF/RecN/SMC, N-terminal domain"/>
    <property type="match status" value="1"/>
</dbReference>
<comment type="similarity">
    <text evidence="2 9 10">Belongs to the RecF family.</text>
</comment>
<accession>A0A173DZX0</accession>
<dbReference type="InterPro" id="IPR027417">
    <property type="entry name" value="P-loop_NTPase"/>
</dbReference>
<keyword evidence="8 9" id="KW-0238">DNA-binding</keyword>
<keyword evidence="6 9" id="KW-0547">Nucleotide-binding</keyword>
<dbReference type="InterPro" id="IPR042174">
    <property type="entry name" value="RecF_2"/>
</dbReference>
<dbReference type="PROSITE" id="PS00618">
    <property type="entry name" value="RECF_2"/>
    <property type="match status" value="1"/>
</dbReference>
<dbReference type="PANTHER" id="PTHR32182">
    <property type="entry name" value="DNA REPLICATION AND REPAIR PROTEIN RECF"/>
    <property type="match status" value="1"/>
</dbReference>
<dbReference type="GO" id="GO:0005737">
    <property type="term" value="C:cytoplasm"/>
    <property type="evidence" value="ECO:0007669"/>
    <property type="project" value="UniProtKB-SubCell"/>
</dbReference>
<dbReference type="GO" id="GO:0003697">
    <property type="term" value="F:single-stranded DNA binding"/>
    <property type="evidence" value="ECO:0007669"/>
    <property type="project" value="UniProtKB-UniRule"/>
</dbReference>
<dbReference type="GO" id="GO:0000731">
    <property type="term" value="P:DNA synthesis involved in DNA repair"/>
    <property type="evidence" value="ECO:0007669"/>
    <property type="project" value="TreeGrafter"/>
</dbReference>
<dbReference type="SUPFAM" id="SSF52540">
    <property type="entry name" value="P-loop containing nucleoside triphosphate hydrolases"/>
    <property type="match status" value="1"/>
</dbReference>
<dbReference type="KEGG" id="cgz:M787_003980"/>
<comment type="subcellular location">
    <subcellularLocation>
        <location evidence="1 9 10">Cytoplasm</location>
    </subcellularLocation>
</comment>
<keyword evidence="7 9" id="KW-0067">ATP-binding</keyword>
<name>A0A173DZX0_9CHLA</name>
<dbReference type="eggNOG" id="COG1195">
    <property type="taxonomic scope" value="Bacteria"/>
</dbReference>
<dbReference type="InterPro" id="IPR003395">
    <property type="entry name" value="RecF/RecN/SMC_N"/>
</dbReference>
<evidence type="ECO:0000256" key="4">
    <source>
        <dbReference type="ARBA" id="ARBA00022490"/>
    </source>
</evidence>
<dbReference type="GO" id="GO:0006260">
    <property type="term" value="P:DNA replication"/>
    <property type="evidence" value="ECO:0007669"/>
    <property type="project" value="UniProtKB-UniRule"/>
</dbReference>
<evidence type="ECO:0000256" key="7">
    <source>
        <dbReference type="ARBA" id="ARBA00022840"/>
    </source>
</evidence>
<dbReference type="GO" id="GO:0005524">
    <property type="term" value="F:ATP binding"/>
    <property type="evidence" value="ECO:0007669"/>
    <property type="project" value="UniProtKB-UniRule"/>
</dbReference>
<evidence type="ECO:0000313" key="12">
    <source>
        <dbReference type="EMBL" id="ANG66467.1"/>
    </source>
</evidence>
<feature type="binding site" evidence="9">
    <location>
        <begin position="30"/>
        <end position="37"/>
    </location>
    <ligand>
        <name>ATP</name>
        <dbReference type="ChEBI" id="CHEBI:30616"/>
    </ligand>
</feature>
<keyword evidence="4 9" id="KW-0963">Cytoplasm</keyword>
<evidence type="ECO:0000256" key="9">
    <source>
        <dbReference type="HAMAP-Rule" id="MF_00365"/>
    </source>
</evidence>
<dbReference type="PROSITE" id="PS00617">
    <property type="entry name" value="RECF_1"/>
    <property type="match status" value="1"/>
</dbReference>
<dbReference type="GO" id="GO:0006302">
    <property type="term" value="P:double-strand break repair"/>
    <property type="evidence" value="ECO:0007669"/>
    <property type="project" value="TreeGrafter"/>
</dbReference>
<gene>
    <name evidence="9" type="primary">recF</name>
    <name evidence="12" type="ORF">M787_003980</name>
</gene>
<sequence length="370" mass="42346">MNVRSLCLRNFRNYKSTEITFSPGINYIFGENAQGKTNLLESLYVLALGRSFRTPHLLDAISFGASYFFLEMTFDDCEDTSHTLSLYVDKQGKKIIYDQSPMKTLSQLIGVLPIVLFSYKDRFLISGTPSNRRLFLNLLLSQCNSQYKYALTYYHRALLQRNTLLKTKNTSTLSVWDEQLATSGAYLSLCRYLCCNQLNEFLHTLWSNTLKEQLRIKFKSSLLKQDAISQETLAKELHKQLASSLTRDLELGNTSVGPHRDDFILMVNHLPAAQFSSEGQKHTLLATLRLAECLYIRDSYHICPLFCIDDIHSGLDNQRISQFLDLAPTLGQTFITSTSFLDHPLIINSRSFYIHQAQVLSHSLLNKNHN</sequence>
<reference evidence="12 13" key="1">
    <citation type="journal article" date="2014" name="Syst. Appl. Microbiol.">
        <title>Evidence for the existence of two new members of the family Chlamydiaceae and proposal of Chlamydia avium sp. nov. and Chlamydia gallinacea sp. nov.</title>
        <authorList>
            <person name="Sachse K."/>
            <person name="Laroucau K."/>
            <person name="Riege K."/>
            <person name="Wehner S."/>
            <person name="Dilcher M."/>
            <person name="Creasy H.H."/>
            <person name="Weidmann M."/>
            <person name="Myers G."/>
            <person name="Vorimore F."/>
            <person name="Vicari N."/>
            <person name="Magnino S."/>
            <person name="Liebler-Tenorio E."/>
            <person name="Ruettger A."/>
            <person name="Bavoil P.M."/>
            <person name="Hufert F.T."/>
            <person name="Rossello-Mora R."/>
            <person name="Marz M."/>
        </authorList>
    </citation>
    <scope>NUCLEOTIDE SEQUENCE [LARGE SCALE GENOMIC DNA]</scope>
    <source>
        <strain evidence="12 13">08-1274/3</strain>
    </source>
</reference>
<keyword evidence="9 10" id="KW-0227">DNA damage</keyword>
<dbReference type="NCBIfam" id="TIGR00611">
    <property type="entry name" value="recf"/>
    <property type="match status" value="1"/>
</dbReference>
<dbReference type="Proteomes" id="UP000019147">
    <property type="component" value="Chromosome"/>
</dbReference>
<dbReference type="OrthoDB" id="9803889at2"/>
<dbReference type="AlphaFoldDB" id="A0A173DZX0"/>
<protein>
    <recommendedName>
        <fullName evidence="3 9">DNA replication and repair protein RecF</fullName>
    </recommendedName>
</protein>
<keyword evidence="9 10" id="KW-0742">SOS response</keyword>
<dbReference type="Pfam" id="PF02463">
    <property type="entry name" value="SMC_N"/>
    <property type="match status" value="1"/>
</dbReference>
<evidence type="ECO:0000256" key="10">
    <source>
        <dbReference type="RuleBase" id="RU000578"/>
    </source>
</evidence>
<evidence type="ECO:0000313" key="13">
    <source>
        <dbReference type="Proteomes" id="UP000019147"/>
    </source>
</evidence>
<proteinExistence type="inferred from homology"/>
<feature type="domain" description="RecF/RecN/SMC N-terminal" evidence="11">
    <location>
        <begin position="3"/>
        <end position="337"/>
    </location>
</feature>
<dbReference type="GO" id="GO:0009432">
    <property type="term" value="P:SOS response"/>
    <property type="evidence" value="ECO:0007669"/>
    <property type="project" value="UniProtKB-UniRule"/>
</dbReference>
<comment type="function">
    <text evidence="9 10">The RecF protein is involved in DNA metabolism; it is required for DNA replication and normal SOS inducibility. RecF binds preferentially to single-stranded, linear DNA. It also seems to bind ATP.</text>
</comment>
<evidence type="ECO:0000256" key="3">
    <source>
        <dbReference type="ARBA" id="ARBA00020170"/>
    </source>
</evidence>
<keyword evidence="5 9" id="KW-0235">DNA replication</keyword>